<dbReference type="EMBL" id="CAJVPT010019343">
    <property type="protein sequence ID" value="CAG8640294.1"/>
    <property type="molecule type" value="Genomic_DNA"/>
</dbReference>
<proteinExistence type="predicted"/>
<evidence type="ECO:0000313" key="2">
    <source>
        <dbReference type="Proteomes" id="UP000789525"/>
    </source>
</evidence>
<evidence type="ECO:0000313" key="1">
    <source>
        <dbReference type="EMBL" id="CAG8640294.1"/>
    </source>
</evidence>
<accession>A0ACA9N8R1</accession>
<organism evidence="1 2">
    <name type="scientific">Acaulospora colombiana</name>
    <dbReference type="NCBI Taxonomy" id="27376"/>
    <lineage>
        <taxon>Eukaryota</taxon>
        <taxon>Fungi</taxon>
        <taxon>Fungi incertae sedis</taxon>
        <taxon>Mucoromycota</taxon>
        <taxon>Glomeromycotina</taxon>
        <taxon>Glomeromycetes</taxon>
        <taxon>Diversisporales</taxon>
        <taxon>Acaulosporaceae</taxon>
        <taxon>Acaulospora</taxon>
    </lineage>
</organism>
<dbReference type="Proteomes" id="UP000789525">
    <property type="component" value="Unassembled WGS sequence"/>
</dbReference>
<sequence length="242" mass="27352">RSLTTISTPHRGSSFMDWCRDNFGVGEQSLEVASKVIGDALEKITEESKNLENFDISKQDSKDRNEKTETVNTIDDVKDKKLFNLNFTLPNLNFKISLPQLNIPSSLSLLPQTKSTLLHPVTRSIIHALDTPAYSNLTTEYCVNYFNPNTPNNPSVAYYSYGAATEVPIWSPLYFPYQIIKAKDGPNDGLVSVKSAQWGRYVKTAECDHWDLTDRWRIKFGSNFDPVEFYVGVATFLATEGY</sequence>
<comment type="caution">
    <text evidence="1">The sequence shown here is derived from an EMBL/GenBank/DDBJ whole genome shotgun (WGS) entry which is preliminary data.</text>
</comment>
<feature type="non-terminal residue" evidence="1">
    <location>
        <position position="1"/>
    </location>
</feature>
<gene>
    <name evidence="1" type="ORF">ACOLOM_LOCUS7914</name>
</gene>
<protein>
    <submittedName>
        <fullName evidence="1">9057_t:CDS:1</fullName>
    </submittedName>
</protein>
<reference evidence="1" key="1">
    <citation type="submission" date="2021-06" db="EMBL/GenBank/DDBJ databases">
        <authorList>
            <person name="Kallberg Y."/>
            <person name="Tangrot J."/>
            <person name="Rosling A."/>
        </authorList>
    </citation>
    <scope>NUCLEOTIDE SEQUENCE</scope>
    <source>
        <strain evidence="1">CL356</strain>
    </source>
</reference>
<name>A0ACA9N8R1_9GLOM</name>
<keyword evidence="2" id="KW-1185">Reference proteome</keyword>